<dbReference type="Pfam" id="PF02399">
    <property type="entry name" value="Herpes_ori_bp"/>
    <property type="match status" value="1"/>
</dbReference>
<sequence>MEIMDFFHNFHIFIYKEMRTYENKKMKLEKTINPYGCKKIGDIVLHYGNGAKNELKKQDKKYNFKFYHRIGKDLKLCSAGFDLFSEFIDFIKPLSNKFYIFEYVFENKKCTPYFDYEYYIDKKLSDEELNEKLSSLIKLIKNKFNEIFNKKITNENIKILSSHGQKNDSYKISFHIIITEFYFDNNEDCKYICNILYDNDNNFDKCVYSHDRMMRTALSYKDFKDNRQMIAINHNHEHIDINLKDIKKYLITNVKDNYEKLSVPIKVKREVIKQTFNNHKDTIKHNINIKQENNEIGYKLEAIIKEKFHDDVYFLKSVTKYDDIIFYSFNYTNRNQSCFTCNKHEQIGFYCYIDNMNNIILKCFSEKCKESKFIIGNINETMTFEQAIEINERYITNEPKVINLMKNNKKTTVIISCMGTGKTEQMIHYIEKYNPTRILWISTRQSYANNISERMKKLNFTNYLDDKIFFHIKDRIIVQLESLHSLEKDMIVPFDLIVLDEIESILNHFSSDTIKHQSKDTFNLLHMLCTSEESKIIMMDADYSIRAHEFTKNIGEYDIIQNNYKNPDIYIDLIDDLNYFMNDIKNAVNNKLNICIITLSTKLLTKFEELFTEMNVKYFIHTRDTDDQLKKGLINVNDLWTAQVTMFSPTITVGVDHTKIYFDKIYSIIVPKCASARVYIQMLGRIRNPKNNRILTYYNNVNTSINKYLYNYNDMKEYFEYINNDVQGKEYKRDENGHIYLANNVDIYKTIMGHNKIEDLNKSSEYFFTVLNMLCNKSNYKLIFSKYDVKNDVEKIELDDKSYKRKIINAREIDDDEYINIYEKINLNNATSDDKFALQKYNFKKFWMLENITENDVQLYFRNEIKMNRLLELLNRNKIGNKYNDISSKHKIKIMLNIINTLGFDINNMDKLLSASDYCKNRETLLSDSDFSKNYKNIRILFDRPKTSLNANMKGQSFAKFMNGFLSEFCLYIQRKSTTLRNNGKKEIIYKYKLNILNEFNNIIAKIENEQKKIHNELIEMFDS</sequence>
<proteinExistence type="predicted"/>
<dbReference type="EMBL" id="MF782455">
    <property type="protein sequence ID" value="ATZ80867.1"/>
    <property type="molecule type" value="Genomic_DNA"/>
</dbReference>
<reference evidence="4" key="1">
    <citation type="journal article" date="2017" name="Elife">
        <title>The kinetoplastid-infecting Bodo saltans virus (BsV), a window into the most abundant giant viruses in the sea.</title>
        <authorList>
            <person name="Deeg C.M."/>
            <person name="Chow C.-E.T."/>
            <person name="Suttle C.A."/>
        </authorList>
    </citation>
    <scope>NUCLEOTIDE SEQUENCE</scope>
    <source>
        <strain evidence="4">NG1</strain>
    </source>
</reference>
<dbReference type="GO" id="GO:0004386">
    <property type="term" value="F:helicase activity"/>
    <property type="evidence" value="ECO:0007669"/>
    <property type="project" value="UniProtKB-KW"/>
</dbReference>
<keyword evidence="5" id="KW-1185">Reference proteome</keyword>
<dbReference type="InterPro" id="IPR014001">
    <property type="entry name" value="Helicase_ATP-bd"/>
</dbReference>
<protein>
    <recommendedName>
        <fullName evidence="1">Replication origin-binding protein</fullName>
    </recommendedName>
</protein>
<feature type="domain" description="Helicase ATP-binding" evidence="3">
    <location>
        <begin position="403"/>
        <end position="531"/>
    </location>
</feature>
<organism evidence="4">
    <name type="scientific">Bodo saltans virus</name>
    <dbReference type="NCBI Taxonomy" id="2024608"/>
    <lineage>
        <taxon>Viruses</taxon>
        <taxon>Varidnaviria</taxon>
        <taxon>Bamfordvirae</taxon>
        <taxon>Nucleocytoviricota</taxon>
        <taxon>Megaviricetes</taxon>
        <taxon>Imitervirales</taxon>
        <taxon>Mimiviridae</taxon>
        <taxon>Klosneuvirinae</taxon>
        <taxon>Theiavirus</taxon>
        <taxon>Theiavirus salishense</taxon>
    </lineage>
</organism>
<dbReference type="InterPro" id="IPR027417">
    <property type="entry name" value="P-loop_NTPase"/>
</dbReference>
<evidence type="ECO:0000256" key="1">
    <source>
        <dbReference type="ARBA" id="ARBA00014069"/>
    </source>
</evidence>
<keyword evidence="4" id="KW-0378">Hydrolase</keyword>
<dbReference type="Gene3D" id="3.40.50.300">
    <property type="entry name" value="P-loop containing nucleotide triphosphate hydrolases"/>
    <property type="match status" value="1"/>
</dbReference>
<dbReference type="PROSITE" id="PS51192">
    <property type="entry name" value="HELICASE_ATP_BIND_1"/>
    <property type="match status" value="1"/>
</dbReference>
<dbReference type="SUPFAM" id="SSF52540">
    <property type="entry name" value="P-loop containing nucleoside triphosphate hydrolases"/>
    <property type="match status" value="1"/>
</dbReference>
<evidence type="ECO:0000259" key="3">
    <source>
        <dbReference type="PROSITE" id="PS51192"/>
    </source>
</evidence>
<name>A0A2H4UVH4_9VIRU</name>
<dbReference type="GO" id="GO:0003688">
    <property type="term" value="F:DNA replication origin binding"/>
    <property type="evidence" value="ECO:0007669"/>
    <property type="project" value="InterPro"/>
</dbReference>
<evidence type="ECO:0000313" key="5">
    <source>
        <dbReference type="Proteomes" id="UP000240325"/>
    </source>
</evidence>
<dbReference type="GO" id="GO:0006260">
    <property type="term" value="P:DNA replication"/>
    <property type="evidence" value="ECO:0007669"/>
    <property type="project" value="UniProtKB-KW"/>
</dbReference>
<keyword evidence="4" id="KW-0347">Helicase</keyword>
<evidence type="ECO:0000256" key="2">
    <source>
        <dbReference type="ARBA" id="ARBA00022705"/>
    </source>
</evidence>
<evidence type="ECO:0000313" key="4">
    <source>
        <dbReference type="EMBL" id="ATZ80867.1"/>
    </source>
</evidence>
<keyword evidence="4" id="KW-0547">Nucleotide-binding</keyword>
<dbReference type="InterPro" id="IPR003450">
    <property type="entry name" value="Replication_origin-bd"/>
</dbReference>
<keyword evidence="2" id="KW-0235">DNA replication</keyword>
<gene>
    <name evidence="4" type="ORF">BMW23_0821</name>
</gene>
<dbReference type="GO" id="GO:0005524">
    <property type="term" value="F:ATP binding"/>
    <property type="evidence" value="ECO:0007669"/>
    <property type="project" value="InterPro"/>
</dbReference>
<accession>A0A2H4UVH4</accession>
<keyword evidence="4" id="KW-0067">ATP-binding</keyword>
<dbReference type="Proteomes" id="UP000240325">
    <property type="component" value="Segment"/>
</dbReference>